<keyword evidence="2" id="KW-0614">Plasmid</keyword>
<name>K9UQZ1_CHAP6</name>
<evidence type="ECO:0000259" key="1">
    <source>
        <dbReference type="Pfam" id="PF07693"/>
    </source>
</evidence>
<sequence>MWSDKESEIDYLNFGEVSELVVDILTSPDMLPVSLGIFGNWGAGKSSLLKLVERNLTSTENRENSKQEYIIVNFDAWLYQGYDDARLALLETIATKLCEAVKGDETLLEKVKTLSSRVDWWRMMGLGAETLALTHGIPTGGLLAKLLNSGEKLINGSEHDDKKISGEGYKDLSKEGKELKDIASNIFKPNEKNTPPQQIAAFRKEYTEILQELNKPLIVIIDNLDRCLPANAIHTLEAMRLFLFLPNTAFIIAADEDMIRGAVADYFKGTSDRHQIDYIDKLIQIPIRVPKAGIREIRSYLFMLFAIQNGIPKSSLDSLRNLLEESLRNSWKEELISIEKLLSVDNLKDNKELATAFELADRIARILATSPKIQGNPRIVKRLLNTIKMRSKTAQRRGMNLDENIITKLAIFERCAGAEATLDFYRMIDNEAGKPKILKELEELDGAKDTSSKYPKSWQDNSEFIKQWSKLKPALQGIDLRGAVYLSRETMQMGVYEIGLSPAAREVLAVLLSTKNISSAQAKKVIPTLSIEEQIPVMEGIIERLREISDWSERSSEFTGAYLLAQSSSTASKILSRYIRSLMEHPPWLKAMLKNEAWYQDN</sequence>
<dbReference type="Proteomes" id="UP000010366">
    <property type="component" value="Plasmid pCHA6605.01"/>
</dbReference>
<dbReference type="PANTHER" id="PTHR22674">
    <property type="entry name" value="NTPASE, KAP FAMILY P-LOOP DOMAIN-CONTAINING 1"/>
    <property type="match status" value="1"/>
</dbReference>
<geneLocation type="plasmid" evidence="2 3">
    <name>pCHA6605.01</name>
</geneLocation>
<organism evidence="2 3">
    <name type="scientific">Chamaesiphon minutus (strain ATCC 27169 / PCC 6605)</name>
    <dbReference type="NCBI Taxonomy" id="1173020"/>
    <lineage>
        <taxon>Bacteria</taxon>
        <taxon>Bacillati</taxon>
        <taxon>Cyanobacteriota</taxon>
        <taxon>Cyanophyceae</taxon>
        <taxon>Gomontiellales</taxon>
        <taxon>Chamaesiphonaceae</taxon>
        <taxon>Chamaesiphon</taxon>
    </lineage>
</organism>
<protein>
    <submittedName>
        <fullName evidence="2">Putative P-loop ATPase</fullName>
    </submittedName>
</protein>
<dbReference type="eggNOG" id="COG4928">
    <property type="taxonomic scope" value="Bacteria"/>
</dbReference>
<dbReference type="InterPro" id="IPR052754">
    <property type="entry name" value="NTPase_KAP_P-loop"/>
</dbReference>
<dbReference type="HOGENOM" id="CLU_028167_1_0_3"/>
<keyword evidence="3" id="KW-1185">Reference proteome</keyword>
<dbReference type="Gene3D" id="3.40.50.300">
    <property type="entry name" value="P-loop containing nucleotide triphosphate hydrolases"/>
    <property type="match status" value="1"/>
</dbReference>
<dbReference type="PANTHER" id="PTHR22674:SF6">
    <property type="entry name" value="NTPASE KAP FAMILY P-LOOP DOMAIN-CONTAINING PROTEIN 1"/>
    <property type="match status" value="1"/>
</dbReference>
<dbReference type="InterPro" id="IPR027417">
    <property type="entry name" value="P-loop_NTPase"/>
</dbReference>
<proteinExistence type="predicted"/>
<evidence type="ECO:0000313" key="3">
    <source>
        <dbReference type="Proteomes" id="UP000010366"/>
    </source>
</evidence>
<dbReference type="KEGG" id="cmp:Cha6605_6017"/>
<feature type="domain" description="KAP NTPase" evidence="1">
    <location>
        <begin position="17"/>
        <end position="391"/>
    </location>
</feature>
<accession>K9UQZ1</accession>
<dbReference type="SUPFAM" id="SSF52540">
    <property type="entry name" value="P-loop containing nucleoside triphosphate hydrolases"/>
    <property type="match status" value="1"/>
</dbReference>
<dbReference type="RefSeq" id="WP_015328749.1">
    <property type="nucleotide sequence ID" value="NC_020053.1"/>
</dbReference>
<evidence type="ECO:0000313" key="2">
    <source>
        <dbReference type="EMBL" id="AFY96861.1"/>
    </source>
</evidence>
<dbReference type="InterPro" id="IPR011646">
    <property type="entry name" value="KAP_P-loop"/>
</dbReference>
<dbReference type="AlphaFoldDB" id="K9UQZ1"/>
<dbReference type="EMBL" id="CP003601">
    <property type="protein sequence ID" value="AFY96861.1"/>
    <property type="molecule type" value="Genomic_DNA"/>
</dbReference>
<dbReference type="PATRIC" id="fig|1173020.3.peg.6913"/>
<dbReference type="Pfam" id="PF07693">
    <property type="entry name" value="KAP_NTPase"/>
    <property type="match status" value="1"/>
</dbReference>
<reference evidence="2 3" key="1">
    <citation type="submission" date="2012-05" db="EMBL/GenBank/DDBJ databases">
        <title>Noncontiguous Finished plasmid 1 of genome of Chamaesiphon sp. PCC 6605.</title>
        <authorList>
            <consortium name="US DOE Joint Genome Institute"/>
            <person name="Gugger M."/>
            <person name="Coursin T."/>
            <person name="Rippka R."/>
            <person name="Tandeau De Marsac N."/>
            <person name="Huntemann M."/>
            <person name="Wei C.-L."/>
            <person name="Han J."/>
            <person name="Detter J.C."/>
            <person name="Han C."/>
            <person name="Tapia R."/>
            <person name="Chen A."/>
            <person name="Kyrpides N."/>
            <person name="Mavromatis K."/>
            <person name="Markowitz V."/>
            <person name="Szeto E."/>
            <person name="Ivanova N."/>
            <person name="Pagani I."/>
            <person name="Pati A."/>
            <person name="Goodwin L."/>
            <person name="Nordberg H.P."/>
            <person name="Cantor M.N."/>
            <person name="Hua S.X."/>
            <person name="Woyke T."/>
            <person name="Kerfeld C.A."/>
        </authorList>
    </citation>
    <scope>NUCLEOTIDE SEQUENCE [LARGE SCALE GENOMIC DNA]</scope>
    <source>
        <strain evidence="3">ATCC 27169 / PCC 6605</strain>
        <plasmid evidence="3">Plasmid pCHA6605.01</plasmid>
    </source>
</reference>
<gene>
    <name evidence="2" type="ORF">Cha6605_6017</name>
</gene>
<dbReference type="OrthoDB" id="9806479at2"/>